<dbReference type="Proteomes" id="UP000593567">
    <property type="component" value="Unassembled WGS sequence"/>
</dbReference>
<organism evidence="8 9">
    <name type="scientific">Bugula neritina</name>
    <name type="common">Brown bryozoan</name>
    <name type="synonym">Sertularia neritina</name>
    <dbReference type="NCBI Taxonomy" id="10212"/>
    <lineage>
        <taxon>Eukaryota</taxon>
        <taxon>Metazoa</taxon>
        <taxon>Spiralia</taxon>
        <taxon>Lophotrochozoa</taxon>
        <taxon>Bryozoa</taxon>
        <taxon>Gymnolaemata</taxon>
        <taxon>Cheilostomatida</taxon>
        <taxon>Flustrina</taxon>
        <taxon>Buguloidea</taxon>
        <taxon>Bugulidae</taxon>
        <taxon>Bugula</taxon>
    </lineage>
</organism>
<reference evidence="8" key="1">
    <citation type="submission" date="2020-06" db="EMBL/GenBank/DDBJ databases">
        <title>Draft genome of Bugula neritina, a colonial animal packing powerful symbionts and potential medicines.</title>
        <authorList>
            <person name="Rayko M."/>
        </authorList>
    </citation>
    <scope>NUCLEOTIDE SEQUENCE [LARGE SCALE GENOMIC DNA]</scope>
    <source>
        <strain evidence="8">Kwan_BN1</strain>
    </source>
</reference>
<feature type="domain" description="PHD-type" evidence="7">
    <location>
        <begin position="28"/>
        <end position="98"/>
    </location>
</feature>
<evidence type="ECO:0000256" key="4">
    <source>
        <dbReference type="ARBA" id="ARBA00023284"/>
    </source>
</evidence>
<dbReference type="InterPro" id="IPR019786">
    <property type="entry name" value="Zinc_finger_PHD-type_CS"/>
</dbReference>
<dbReference type="InterPro" id="IPR019787">
    <property type="entry name" value="Znf_PHD-finger"/>
</dbReference>
<dbReference type="PROSITE" id="PS50016">
    <property type="entry name" value="ZF_PHD_2"/>
    <property type="match status" value="1"/>
</dbReference>
<dbReference type="SMART" id="SM00249">
    <property type="entry name" value="PHD"/>
    <property type="match status" value="1"/>
</dbReference>
<feature type="region of interest" description="Disordered" evidence="6">
    <location>
        <begin position="1"/>
        <end position="28"/>
    </location>
</feature>
<dbReference type="EMBL" id="VXIV02001915">
    <property type="protein sequence ID" value="KAF6028762.1"/>
    <property type="molecule type" value="Genomic_DNA"/>
</dbReference>
<accession>A0A7J7JQX6</accession>
<proteinExistence type="predicted"/>
<keyword evidence="3" id="KW-0862">Zinc</keyword>
<dbReference type="Gene3D" id="3.30.40.10">
    <property type="entry name" value="Zinc/RING finger domain, C3HC4 (zinc finger)"/>
    <property type="match status" value="1"/>
</dbReference>
<dbReference type="PROSITE" id="PS01359">
    <property type="entry name" value="ZF_PHD_1"/>
    <property type="match status" value="1"/>
</dbReference>
<evidence type="ECO:0000256" key="3">
    <source>
        <dbReference type="ARBA" id="ARBA00022833"/>
    </source>
</evidence>
<dbReference type="InterPro" id="IPR011011">
    <property type="entry name" value="Znf_FYVE_PHD"/>
</dbReference>
<evidence type="ECO:0000259" key="7">
    <source>
        <dbReference type="PROSITE" id="PS50016"/>
    </source>
</evidence>
<dbReference type="AlphaFoldDB" id="A0A7J7JQX6"/>
<keyword evidence="9" id="KW-1185">Reference proteome</keyword>
<protein>
    <recommendedName>
        <fullName evidence="7">PHD-type domain-containing protein</fullName>
    </recommendedName>
</protein>
<dbReference type="InterPro" id="IPR001965">
    <property type="entry name" value="Znf_PHD"/>
</dbReference>
<name>A0A7J7JQX6_BUGNE</name>
<evidence type="ECO:0000256" key="5">
    <source>
        <dbReference type="PROSITE-ProRule" id="PRU00146"/>
    </source>
</evidence>
<dbReference type="InterPro" id="IPR013083">
    <property type="entry name" value="Znf_RING/FYVE/PHD"/>
</dbReference>
<gene>
    <name evidence="8" type="ORF">EB796_012929</name>
</gene>
<dbReference type="OrthoDB" id="6265460at2759"/>
<evidence type="ECO:0000313" key="9">
    <source>
        <dbReference type="Proteomes" id="UP000593567"/>
    </source>
</evidence>
<dbReference type="Pfam" id="PF00628">
    <property type="entry name" value="PHD"/>
    <property type="match status" value="1"/>
</dbReference>
<keyword evidence="2 5" id="KW-0863">Zinc-finger</keyword>
<sequence length="262" mass="29076">MAGNRNTQSQPQPGSQQSQNDKNKDSTNPECKTCNNVDCYVTNTRGLSQKFGAKWIQCDFCDDWFHGTCQSLTNSDVATLDKMDEKNVKWFCNTCLPVIEASLQGRGRVNNNGEDSLALHSTHSRKLNKIEDIMQQINAKIGSTNTALEERMTKLEKSYADAAKSNTENLKKGMEISDSARNLLKKTLKDRIVRAVQDAQVSLKAGRSASYEIEVNSVTIFSKLATGQFPDDTKVLEEIIEVSKGAKKPEVVTETDRGCTIL</sequence>
<dbReference type="InterPro" id="IPR011893">
    <property type="entry name" value="Selenoprotein_Rdx-typ"/>
</dbReference>
<evidence type="ECO:0000256" key="2">
    <source>
        <dbReference type="ARBA" id="ARBA00022771"/>
    </source>
</evidence>
<dbReference type="GO" id="GO:0008270">
    <property type="term" value="F:zinc ion binding"/>
    <property type="evidence" value="ECO:0007669"/>
    <property type="project" value="UniProtKB-KW"/>
</dbReference>
<keyword evidence="4" id="KW-0676">Redox-active center</keyword>
<dbReference type="SUPFAM" id="SSF57903">
    <property type="entry name" value="FYVE/PHD zinc finger"/>
    <property type="match status" value="1"/>
</dbReference>
<comment type="caution">
    <text evidence="8">The sequence shown here is derived from an EMBL/GenBank/DDBJ whole genome shotgun (WGS) entry which is preliminary data.</text>
</comment>
<evidence type="ECO:0000313" key="8">
    <source>
        <dbReference type="EMBL" id="KAF6028762.1"/>
    </source>
</evidence>
<dbReference type="Pfam" id="PF10262">
    <property type="entry name" value="Rdx"/>
    <property type="match status" value="1"/>
</dbReference>
<evidence type="ECO:0000256" key="1">
    <source>
        <dbReference type="ARBA" id="ARBA00022723"/>
    </source>
</evidence>
<evidence type="ECO:0000256" key="6">
    <source>
        <dbReference type="SAM" id="MobiDB-lite"/>
    </source>
</evidence>
<keyword evidence="1" id="KW-0479">Metal-binding</keyword>
<dbReference type="Gene3D" id="3.40.30.10">
    <property type="entry name" value="Glutaredoxin"/>
    <property type="match status" value="1"/>
</dbReference>
<feature type="compositionally biased region" description="Low complexity" evidence="6">
    <location>
        <begin position="8"/>
        <end position="19"/>
    </location>
</feature>